<gene>
    <name evidence="6" type="ORF">AWU65_09590</name>
</gene>
<dbReference type="InterPro" id="IPR018392">
    <property type="entry name" value="LysM"/>
</dbReference>
<dbReference type="EMBL" id="LWMH01000001">
    <property type="protein sequence ID" value="KZS46158.1"/>
    <property type="molecule type" value="Genomic_DNA"/>
</dbReference>
<dbReference type="OrthoDB" id="9805799at2"/>
<evidence type="ECO:0008006" key="8">
    <source>
        <dbReference type="Google" id="ProtNLM"/>
    </source>
</evidence>
<dbReference type="CDD" id="cd00118">
    <property type="entry name" value="LysM"/>
    <property type="match status" value="1"/>
</dbReference>
<feature type="region of interest" description="Disordered" evidence="2">
    <location>
        <begin position="19"/>
        <end position="43"/>
    </location>
</feature>
<evidence type="ECO:0000256" key="3">
    <source>
        <dbReference type="SAM" id="Phobius"/>
    </source>
</evidence>
<evidence type="ECO:0000256" key="1">
    <source>
        <dbReference type="ARBA" id="ARBA00022729"/>
    </source>
</evidence>
<dbReference type="RefSeq" id="WP_063478193.1">
    <property type="nucleotide sequence ID" value="NZ_CP147845.1"/>
</dbReference>
<dbReference type="Pfam" id="PF07501">
    <property type="entry name" value="G5"/>
    <property type="match status" value="1"/>
</dbReference>
<evidence type="ECO:0000259" key="4">
    <source>
        <dbReference type="PROSITE" id="PS51109"/>
    </source>
</evidence>
<dbReference type="InterPro" id="IPR050570">
    <property type="entry name" value="Cell_wall_metabolism_enzyme"/>
</dbReference>
<dbReference type="GO" id="GO:0004222">
    <property type="term" value="F:metalloendopeptidase activity"/>
    <property type="evidence" value="ECO:0007669"/>
    <property type="project" value="TreeGrafter"/>
</dbReference>
<dbReference type="Pfam" id="PF01476">
    <property type="entry name" value="LysM"/>
    <property type="match status" value="1"/>
</dbReference>
<dbReference type="PANTHER" id="PTHR21666">
    <property type="entry name" value="PEPTIDASE-RELATED"/>
    <property type="match status" value="1"/>
</dbReference>
<dbReference type="PROSITE" id="PS51782">
    <property type="entry name" value="LYSM"/>
    <property type="match status" value="1"/>
</dbReference>
<dbReference type="InterPro" id="IPR016047">
    <property type="entry name" value="M23ase_b-sheet_dom"/>
</dbReference>
<feature type="compositionally biased region" description="Low complexity" evidence="2">
    <location>
        <begin position="24"/>
        <end position="34"/>
    </location>
</feature>
<accession>A0A163ITT2</accession>
<evidence type="ECO:0000259" key="5">
    <source>
        <dbReference type="PROSITE" id="PS51782"/>
    </source>
</evidence>
<evidence type="ECO:0000256" key="2">
    <source>
        <dbReference type="SAM" id="MobiDB-lite"/>
    </source>
</evidence>
<dbReference type="STRING" id="59843.A3958_09090"/>
<dbReference type="PANTHER" id="PTHR21666:SF270">
    <property type="entry name" value="MUREIN HYDROLASE ACTIVATOR ENVC"/>
    <property type="match status" value="1"/>
</dbReference>
<reference evidence="6" key="1">
    <citation type="journal article" date="2016" name="Genome Announc.">
        <title>Draft genomes of two strains of Paenibacillus glucanolyticus with capability to degrade lignocellulose.</title>
        <authorList>
            <person name="Mathews S.L."/>
            <person name="Pawlak J."/>
            <person name="Grunden A.M."/>
        </authorList>
    </citation>
    <scope>NUCLEOTIDE SEQUENCE [LARGE SCALE GENOMIC DNA]</scope>
    <source>
        <strain evidence="6">SLM1</strain>
    </source>
</reference>
<comment type="caution">
    <text evidence="6">The sequence shown here is derived from an EMBL/GenBank/DDBJ whole genome shotgun (WGS) entry which is preliminary data.</text>
</comment>
<dbReference type="Proteomes" id="UP000076796">
    <property type="component" value="Unassembled WGS sequence"/>
</dbReference>
<dbReference type="AlphaFoldDB" id="A0A163ITT2"/>
<keyword evidence="1" id="KW-0732">Signal</keyword>
<dbReference type="SMART" id="SM01208">
    <property type="entry name" value="G5"/>
    <property type="match status" value="1"/>
</dbReference>
<dbReference type="CDD" id="cd12797">
    <property type="entry name" value="M23_peptidase"/>
    <property type="match status" value="1"/>
</dbReference>
<feature type="transmembrane region" description="Helical" evidence="3">
    <location>
        <begin position="49"/>
        <end position="67"/>
    </location>
</feature>
<dbReference type="Pfam" id="PF01551">
    <property type="entry name" value="Peptidase_M23"/>
    <property type="match status" value="1"/>
</dbReference>
<dbReference type="SUPFAM" id="SSF51261">
    <property type="entry name" value="Duplicated hybrid motif"/>
    <property type="match status" value="1"/>
</dbReference>
<dbReference type="InterPro" id="IPR036779">
    <property type="entry name" value="LysM_dom_sf"/>
</dbReference>
<dbReference type="GeneID" id="97552433"/>
<evidence type="ECO:0000313" key="6">
    <source>
        <dbReference type="EMBL" id="KZS46158.1"/>
    </source>
</evidence>
<organism evidence="6 7">
    <name type="scientific">Paenibacillus glucanolyticus</name>
    <dbReference type="NCBI Taxonomy" id="59843"/>
    <lineage>
        <taxon>Bacteria</taxon>
        <taxon>Bacillati</taxon>
        <taxon>Bacillota</taxon>
        <taxon>Bacilli</taxon>
        <taxon>Bacillales</taxon>
        <taxon>Paenibacillaceae</taxon>
        <taxon>Paenibacillus</taxon>
    </lineage>
</organism>
<keyword evidence="3" id="KW-0472">Membrane</keyword>
<feature type="domain" description="LysM" evidence="5">
    <location>
        <begin position="257"/>
        <end position="301"/>
    </location>
</feature>
<dbReference type="SUPFAM" id="SSF54106">
    <property type="entry name" value="LysM domain"/>
    <property type="match status" value="1"/>
</dbReference>
<dbReference type="Gene3D" id="2.20.230.10">
    <property type="entry name" value="Resuscitation-promoting factor rpfb"/>
    <property type="match status" value="1"/>
</dbReference>
<sequence>MKGSKGKRWMNSVLRNQAGEHSAHNNNSNSGSSEPLSPHNRGWKSPRRWVWISAGALLIAGSIYTGGKAYVNANTIPFYHVLVDGKAVGTIQDDAQLDQLLKEKQKEYQEEYPDVLMVLHTEGITTKADRSYKPIVNSEETLDKLDGMLKAYARGVELKVNGETVAIVKDQQTAQAAVEAAKLKFAPAAAKKEQTQKVAFTKTSASASSKKNDNGSGLQSVDIKENISLANTKADPNKVLDVEEAMKVLTGTKDKPVVYTVKEGDTISSIAQQFGMKSADVMALNPQLEEKYVQIGAELQVTKPEAPLTVRTVETVSVKQPSKPETIVRKSSELPLGKRKVVRPGRDGVKTVDYIVTKENGKVISKQWTGQQVVQESLPEVVYKGTKVAPKKKTSTAAMSQKSSGSMFAWPVSGARITSPFGHRWGRSHEGVDMVGGSTIMASASGRVVFAGQQSGYGNVVIVDHGNGYRTLYGHMSKISVSNGQSVGQGSKLGVMGNTGRSTGTHLHFEVQKNGVAQNPMNYL</sequence>
<feature type="domain" description="G5" evidence="4">
    <location>
        <begin position="308"/>
        <end position="388"/>
    </location>
</feature>
<dbReference type="Gene3D" id="3.10.350.10">
    <property type="entry name" value="LysM domain"/>
    <property type="match status" value="1"/>
</dbReference>
<protein>
    <recommendedName>
        <fullName evidence="8">Peptidase M23</fullName>
    </recommendedName>
</protein>
<name>A0A163ITT2_9BACL</name>
<dbReference type="InterPro" id="IPR011098">
    <property type="entry name" value="G5_dom"/>
</dbReference>
<keyword evidence="3" id="KW-1133">Transmembrane helix</keyword>
<dbReference type="Gene3D" id="2.70.70.10">
    <property type="entry name" value="Glucose Permease (Domain IIA)"/>
    <property type="match status" value="1"/>
</dbReference>
<keyword evidence="3" id="KW-0812">Transmembrane</keyword>
<dbReference type="PROSITE" id="PS51109">
    <property type="entry name" value="G5"/>
    <property type="match status" value="1"/>
</dbReference>
<keyword evidence="7" id="KW-1185">Reference proteome</keyword>
<proteinExistence type="predicted"/>
<dbReference type="SMART" id="SM00257">
    <property type="entry name" value="LysM"/>
    <property type="match status" value="1"/>
</dbReference>
<evidence type="ECO:0000313" key="7">
    <source>
        <dbReference type="Proteomes" id="UP000076796"/>
    </source>
</evidence>
<dbReference type="InterPro" id="IPR011055">
    <property type="entry name" value="Dup_hybrid_motif"/>
</dbReference>